<dbReference type="GO" id="GO:0006508">
    <property type="term" value="P:proteolysis"/>
    <property type="evidence" value="ECO:0007669"/>
    <property type="project" value="UniProtKB-KW"/>
</dbReference>
<feature type="transmembrane region" description="Helical" evidence="7">
    <location>
        <begin position="215"/>
        <end position="233"/>
    </location>
</feature>
<evidence type="ECO:0000256" key="7">
    <source>
        <dbReference type="SAM" id="Phobius"/>
    </source>
</evidence>
<dbReference type="InterPro" id="IPR035952">
    <property type="entry name" value="Rhomboid-like_sf"/>
</dbReference>
<dbReference type="SUPFAM" id="SSF48452">
    <property type="entry name" value="TPR-like"/>
    <property type="match status" value="1"/>
</dbReference>
<keyword evidence="5 7" id="KW-1133">Transmembrane helix</keyword>
<dbReference type="Pfam" id="PF01694">
    <property type="entry name" value="Rhomboid"/>
    <property type="match status" value="1"/>
</dbReference>
<evidence type="ECO:0000256" key="1">
    <source>
        <dbReference type="ARBA" id="ARBA00004141"/>
    </source>
</evidence>
<evidence type="ECO:0000256" key="6">
    <source>
        <dbReference type="ARBA" id="ARBA00023136"/>
    </source>
</evidence>
<dbReference type="Gene3D" id="1.25.40.10">
    <property type="entry name" value="Tetratricopeptide repeat domain"/>
    <property type="match status" value="1"/>
</dbReference>
<dbReference type="SUPFAM" id="SSF144091">
    <property type="entry name" value="Rhomboid-like"/>
    <property type="match status" value="1"/>
</dbReference>
<feature type="domain" description="Peptidase S54 rhomboid" evidence="8">
    <location>
        <begin position="150"/>
        <end position="295"/>
    </location>
</feature>
<feature type="transmembrane region" description="Helical" evidence="7">
    <location>
        <begin position="277"/>
        <end position="297"/>
    </location>
</feature>
<sequence length="487" mass="55080">MFYAIPLESKPTWRNPPWVTLLLILINVAVFFGPQRTEEKAEERANAYYFSTSLPEWELPPFVAHLEQTGSRFAKQAREAMRRKNERSELMRLMHSERKFEARLHADKVILPSDPRHAEWKALRADYERMLPVPFTSRWALDFADDAPPQPATWLTSAFLHSSTGHLIGNMLFLFLFGFTVELALGRATYLGFYIAGALGASAMAMWAYGGRGGYGLGASGAIAALMAMYALIYKLRRIRFFYQFFFYFNYVTAPALILLPIWMVNEVVQHVTGHAGVGYMTHLGGLLTGTLLMLLWPAARRSQPVVAPVKAPDPFHGHVERATQFSSRLQFDRAATEWQAAAKLRPDDQPTLRAFFNTARLHPSSDAFHRAAKQVFRLKDSSEATVEFQHECYKIYLDQARPSVRLKPRDMGRLVARFGRGGHLDDARRLCQAMLASAPDDGATIDALTMIASCEWHAGQREQALNWLPQLQKLAPAHPVTRMLVP</sequence>
<reference evidence="9 10" key="1">
    <citation type="submission" date="2024-03" db="EMBL/GenBank/DDBJ databases">
        <title>Novel species of the genus Variovorax.</title>
        <authorList>
            <person name="Liu Q."/>
            <person name="Xin Y.-H."/>
        </authorList>
    </citation>
    <scope>NUCLEOTIDE SEQUENCE [LARGE SCALE GENOMIC DNA]</scope>
    <source>
        <strain evidence="9 10">KACC 18501</strain>
    </source>
</reference>
<dbReference type="InterPro" id="IPR050925">
    <property type="entry name" value="Rhomboid_protease_S54"/>
</dbReference>
<feature type="transmembrane region" description="Helical" evidence="7">
    <location>
        <begin position="245"/>
        <end position="265"/>
    </location>
</feature>
<keyword evidence="4 9" id="KW-0378">Hydrolase</keyword>
<protein>
    <submittedName>
        <fullName evidence="9">Rhomboid family intramembrane serine protease</fullName>
        <ecNumber evidence="9">3.4.21.-</ecNumber>
    </submittedName>
</protein>
<name>A0ABU8W019_9BURK</name>
<evidence type="ECO:0000256" key="3">
    <source>
        <dbReference type="ARBA" id="ARBA00022692"/>
    </source>
</evidence>
<evidence type="ECO:0000256" key="2">
    <source>
        <dbReference type="ARBA" id="ARBA00009045"/>
    </source>
</evidence>
<feature type="transmembrane region" description="Helical" evidence="7">
    <location>
        <begin position="191"/>
        <end position="209"/>
    </location>
</feature>
<dbReference type="RefSeq" id="WP_340364448.1">
    <property type="nucleotide sequence ID" value="NZ_JBBKZV010000008.1"/>
</dbReference>
<dbReference type="Proteomes" id="UP001363010">
    <property type="component" value="Unassembled WGS sequence"/>
</dbReference>
<comment type="similarity">
    <text evidence="2">Belongs to the peptidase S54 family.</text>
</comment>
<evidence type="ECO:0000256" key="5">
    <source>
        <dbReference type="ARBA" id="ARBA00022989"/>
    </source>
</evidence>
<dbReference type="PANTHER" id="PTHR43731">
    <property type="entry name" value="RHOMBOID PROTEASE"/>
    <property type="match status" value="1"/>
</dbReference>
<dbReference type="EC" id="3.4.21.-" evidence="9"/>
<evidence type="ECO:0000313" key="10">
    <source>
        <dbReference type="Proteomes" id="UP001363010"/>
    </source>
</evidence>
<keyword evidence="3 7" id="KW-0812">Transmembrane</keyword>
<dbReference type="InterPro" id="IPR022764">
    <property type="entry name" value="Peptidase_S54_rhomboid_dom"/>
</dbReference>
<comment type="subcellular location">
    <subcellularLocation>
        <location evidence="1">Membrane</location>
        <topology evidence="1">Multi-pass membrane protein</topology>
    </subcellularLocation>
</comment>
<keyword evidence="6 7" id="KW-0472">Membrane</keyword>
<evidence type="ECO:0000259" key="8">
    <source>
        <dbReference type="Pfam" id="PF01694"/>
    </source>
</evidence>
<gene>
    <name evidence="9" type="ORF">WKW80_15415</name>
</gene>
<proteinExistence type="inferred from homology"/>
<organism evidence="9 10">
    <name type="scientific">Variovorax humicola</name>
    <dbReference type="NCBI Taxonomy" id="1769758"/>
    <lineage>
        <taxon>Bacteria</taxon>
        <taxon>Pseudomonadati</taxon>
        <taxon>Pseudomonadota</taxon>
        <taxon>Betaproteobacteria</taxon>
        <taxon>Burkholderiales</taxon>
        <taxon>Comamonadaceae</taxon>
        <taxon>Variovorax</taxon>
    </lineage>
</organism>
<accession>A0ABU8W019</accession>
<evidence type="ECO:0000313" key="9">
    <source>
        <dbReference type="EMBL" id="MEJ8823407.1"/>
    </source>
</evidence>
<dbReference type="GO" id="GO:0008233">
    <property type="term" value="F:peptidase activity"/>
    <property type="evidence" value="ECO:0007669"/>
    <property type="project" value="UniProtKB-KW"/>
</dbReference>
<dbReference type="InterPro" id="IPR011990">
    <property type="entry name" value="TPR-like_helical_dom_sf"/>
</dbReference>
<evidence type="ECO:0000256" key="4">
    <source>
        <dbReference type="ARBA" id="ARBA00022801"/>
    </source>
</evidence>
<dbReference type="Gene3D" id="1.20.1540.10">
    <property type="entry name" value="Rhomboid-like"/>
    <property type="match status" value="1"/>
</dbReference>
<comment type="caution">
    <text evidence="9">The sequence shown here is derived from an EMBL/GenBank/DDBJ whole genome shotgun (WGS) entry which is preliminary data.</text>
</comment>
<dbReference type="EMBL" id="JBBKZV010000008">
    <property type="protein sequence ID" value="MEJ8823407.1"/>
    <property type="molecule type" value="Genomic_DNA"/>
</dbReference>
<keyword evidence="10" id="KW-1185">Reference proteome</keyword>
<keyword evidence="9" id="KW-0645">Protease</keyword>
<dbReference type="PANTHER" id="PTHR43731:SF14">
    <property type="entry name" value="PRESENILIN-ASSOCIATED RHOMBOID-LIKE PROTEIN, MITOCHONDRIAL"/>
    <property type="match status" value="1"/>
</dbReference>